<dbReference type="PANTHER" id="PTHR42988">
    <property type="entry name" value="PHOSPHOHYDROLASE"/>
    <property type="match status" value="1"/>
</dbReference>
<dbReference type="EMBL" id="FNAN01000012">
    <property type="protein sequence ID" value="SDF74360.1"/>
    <property type="molecule type" value="Genomic_DNA"/>
</dbReference>
<organism evidence="6 7">
    <name type="scientific">Dyadobacter soli</name>
    <dbReference type="NCBI Taxonomy" id="659014"/>
    <lineage>
        <taxon>Bacteria</taxon>
        <taxon>Pseudomonadati</taxon>
        <taxon>Bacteroidota</taxon>
        <taxon>Cytophagia</taxon>
        <taxon>Cytophagales</taxon>
        <taxon>Spirosomataceae</taxon>
        <taxon>Dyadobacter</taxon>
    </lineage>
</organism>
<dbReference type="SUPFAM" id="SSF56300">
    <property type="entry name" value="Metallo-dependent phosphatases"/>
    <property type="match status" value="1"/>
</dbReference>
<evidence type="ECO:0000256" key="2">
    <source>
        <dbReference type="ARBA" id="ARBA00022801"/>
    </source>
</evidence>
<keyword evidence="2" id="KW-0378">Hydrolase</keyword>
<dbReference type="InterPro" id="IPR050884">
    <property type="entry name" value="CNP_phosphodiesterase-III"/>
</dbReference>
<dbReference type="Pfam" id="PF00149">
    <property type="entry name" value="Metallophos"/>
    <property type="match status" value="1"/>
</dbReference>
<dbReference type="InterPro" id="IPR029052">
    <property type="entry name" value="Metallo-depent_PP-like"/>
</dbReference>
<dbReference type="Proteomes" id="UP000198748">
    <property type="component" value="Unassembled WGS sequence"/>
</dbReference>
<dbReference type="GO" id="GO:0016787">
    <property type="term" value="F:hydrolase activity"/>
    <property type="evidence" value="ECO:0007669"/>
    <property type="project" value="UniProtKB-KW"/>
</dbReference>
<comment type="similarity">
    <text evidence="4">Belongs to the cyclic nucleotide phosphodiesterase class-III family.</text>
</comment>
<evidence type="ECO:0000259" key="5">
    <source>
        <dbReference type="Pfam" id="PF00149"/>
    </source>
</evidence>
<accession>A0A1G7NM58</accession>
<proteinExistence type="inferred from homology"/>
<dbReference type="GO" id="GO:0046872">
    <property type="term" value="F:metal ion binding"/>
    <property type="evidence" value="ECO:0007669"/>
    <property type="project" value="UniProtKB-KW"/>
</dbReference>
<evidence type="ECO:0000256" key="3">
    <source>
        <dbReference type="ARBA" id="ARBA00023004"/>
    </source>
</evidence>
<reference evidence="7" key="1">
    <citation type="submission" date="2016-10" db="EMBL/GenBank/DDBJ databases">
        <authorList>
            <person name="Varghese N."/>
            <person name="Submissions S."/>
        </authorList>
    </citation>
    <scope>NUCLEOTIDE SEQUENCE [LARGE SCALE GENOMIC DNA]</scope>
    <source>
        <strain evidence="7">DSM 25329</strain>
    </source>
</reference>
<evidence type="ECO:0000256" key="1">
    <source>
        <dbReference type="ARBA" id="ARBA00022723"/>
    </source>
</evidence>
<keyword evidence="1" id="KW-0479">Metal-binding</keyword>
<name>A0A1G7NM58_9BACT</name>
<dbReference type="PANTHER" id="PTHR42988:SF2">
    <property type="entry name" value="CYCLIC NUCLEOTIDE PHOSPHODIESTERASE CBUA0032-RELATED"/>
    <property type="match status" value="1"/>
</dbReference>
<gene>
    <name evidence="6" type="ORF">SAMN04487996_11278</name>
</gene>
<protein>
    <submittedName>
        <fullName evidence="6">Icc protein</fullName>
    </submittedName>
</protein>
<keyword evidence="3" id="KW-0408">Iron</keyword>
<evidence type="ECO:0000313" key="7">
    <source>
        <dbReference type="Proteomes" id="UP000198748"/>
    </source>
</evidence>
<dbReference type="OrthoDB" id="651281at2"/>
<keyword evidence="7" id="KW-1185">Reference proteome</keyword>
<dbReference type="STRING" id="659014.SAMN04487996_11278"/>
<dbReference type="RefSeq" id="WP_090153988.1">
    <property type="nucleotide sequence ID" value="NZ_FNAN01000012.1"/>
</dbReference>
<evidence type="ECO:0000256" key="4">
    <source>
        <dbReference type="ARBA" id="ARBA00025742"/>
    </source>
</evidence>
<feature type="domain" description="Calcineurin-like phosphoesterase" evidence="5">
    <location>
        <begin position="3"/>
        <end position="181"/>
    </location>
</feature>
<sequence length="244" mass="28250">MKRIAQITDIHLMEEWSAKHGSDTDTNLKLILQDVGARGIREVIFTGDIGHSDAYQRFFALLKDFDFTVIPGNHDRFADIKPHYLPEYLKTKSEMFHSTEDEHFKYIFLDSSSDSISEIQLQWLENELVTTKHVLLFVHHPILQVLTAVDFKYPLLNRDAVKDVLVRSGREITVFSGHYHTDDFTKEENIMQFVTPAASVQMEKNPLEIVIHSRYYGYRIIELEGRMVSTHVVLNHGNGFDVVD</sequence>
<dbReference type="InterPro" id="IPR004843">
    <property type="entry name" value="Calcineurin-like_PHP"/>
</dbReference>
<dbReference type="AlphaFoldDB" id="A0A1G7NM58"/>
<evidence type="ECO:0000313" key="6">
    <source>
        <dbReference type="EMBL" id="SDF74360.1"/>
    </source>
</evidence>
<dbReference type="Gene3D" id="3.60.21.10">
    <property type="match status" value="1"/>
</dbReference>